<dbReference type="AlphaFoldDB" id="A0AAV0YHL6"/>
<sequence>MKHCAPSHKQINNTFSLLFLHPSTKGMEHTSLFHDNEHPMDSFGFNFDDISYFNSFSASTPESTNSSHNNNKRLQSESTQNNSFPIESPIQSIASATPPTKLKLKASSSSKIISFDNINKVKKPKTESGYGENLNFGSEYDKQENKAATMTTITNRNPIQARDHVIAERKRRQKLNQKLITLSSILPGLKKMDKATIVEDATNHLKQLKERVKSLEEQVADRKVETAVYAKRSILFFSDDDCEENSDQSLPKIEARVSGKDMLIRIHCDKHSGRIPTVILNKLEKHHLTIQSSSFLPFGSNYIDITIVAQMNKQYCLTITDLIRSISQVLKQLI</sequence>
<keyword evidence="9" id="KW-1185">Reference proteome</keyword>
<proteinExistence type="predicted"/>
<keyword evidence="2" id="KW-0805">Transcription regulation</keyword>
<comment type="subcellular location">
    <subcellularLocation>
        <location evidence="1">Nucleus</location>
    </subcellularLocation>
</comment>
<gene>
    <name evidence="8" type="ORF">VFH_U086280</name>
</gene>
<feature type="coiled-coil region" evidence="5">
    <location>
        <begin position="198"/>
        <end position="225"/>
    </location>
</feature>
<keyword evidence="5" id="KW-0175">Coiled coil</keyword>
<dbReference type="EMBL" id="CATIWC010002121">
    <property type="protein sequence ID" value="CAI8584663.1"/>
    <property type="molecule type" value="Genomic_DNA"/>
</dbReference>
<evidence type="ECO:0000256" key="3">
    <source>
        <dbReference type="ARBA" id="ARBA00023163"/>
    </source>
</evidence>
<dbReference type="SUPFAM" id="SSF47459">
    <property type="entry name" value="HLH, helix-loop-helix DNA-binding domain"/>
    <property type="match status" value="1"/>
</dbReference>
<evidence type="ECO:0000256" key="6">
    <source>
        <dbReference type="SAM" id="MobiDB-lite"/>
    </source>
</evidence>
<dbReference type="InterPro" id="IPR036638">
    <property type="entry name" value="HLH_DNA-bd_sf"/>
</dbReference>
<evidence type="ECO:0000313" key="9">
    <source>
        <dbReference type="Proteomes" id="UP001157006"/>
    </source>
</evidence>
<evidence type="ECO:0000256" key="2">
    <source>
        <dbReference type="ARBA" id="ARBA00023015"/>
    </source>
</evidence>
<reference evidence="8 9" key="1">
    <citation type="submission" date="2023-01" db="EMBL/GenBank/DDBJ databases">
        <authorList>
            <person name="Kreplak J."/>
        </authorList>
    </citation>
    <scope>NUCLEOTIDE SEQUENCE [LARGE SCALE GENOMIC DNA]</scope>
</reference>
<accession>A0AAV0YHL6</accession>
<feature type="domain" description="BHLH" evidence="7">
    <location>
        <begin position="159"/>
        <end position="208"/>
    </location>
</feature>
<evidence type="ECO:0000259" key="7">
    <source>
        <dbReference type="PROSITE" id="PS50888"/>
    </source>
</evidence>
<organism evidence="8 9">
    <name type="scientific">Vicia faba</name>
    <name type="common">Broad bean</name>
    <name type="synonym">Faba vulgaris</name>
    <dbReference type="NCBI Taxonomy" id="3906"/>
    <lineage>
        <taxon>Eukaryota</taxon>
        <taxon>Viridiplantae</taxon>
        <taxon>Streptophyta</taxon>
        <taxon>Embryophyta</taxon>
        <taxon>Tracheophyta</taxon>
        <taxon>Spermatophyta</taxon>
        <taxon>Magnoliopsida</taxon>
        <taxon>eudicotyledons</taxon>
        <taxon>Gunneridae</taxon>
        <taxon>Pentapetalae</taxon>
        <taxon>rosids</taxon>
        <taxon>fabids</taxon>
        <taxon>Fabales</taxon>
        <taxon>Fabaceae</taxon>
        <taxon>Papilionoideae</taxon>
        <taxon>50 kb inversion clade</taxon>
        <taxon>NPAAA clade</taxon>
        <taxon>Hologalegina</taxon>
        <taxon>IRL clade</taxon>
        <taxon>Fabeae</taxon>
        <taxon>Vicia</taxon>
    </lineage>
</organism>
<dbReference type="InterPro" id="IPR052610">
    <property type="entry name" value="bHLH_transcription_regulator"/>
</dbReference>
<keyword evidence="4" id="KW-0539">Nucleus</keyword>
<dbReference type="GO" id="GO:0046983">
    <property type="term" value="F:protein dimerization activity"/>
    <property type="evidence" value="ECO:0007669"/>
    <property type="project" value="InterPro"/>
</dbReference>
<dbReference type="Pfam" id="PF00010">
    <property type="entry name" value="HLH"/>
    <property type="match status" value="1"/>
</dbReference>
<dbReference type="PANTHER" id="PTHR45959:SF73">
    <property type="entry name" value="TRANSCRIPTION FACTOR BHLH25"/>
    <property type="match status" value="1"/>
</dbReference>
<evidence type="ECO:0000313" key="8">
    <source>
        <dbReference type="EMBL" id="CAI8584663.1"/>
    </source>
</evidence>
<dbReference type="PANTHER" id="PTHR45959">
    <property type="entry name" value="BHLH TRANSCRIPTION FACTOR"/>
    <property type="match status" value="1"/>
</dbReference>
<keyword evidence="3" id="KW-0804">Transcription</keyword>
<feature type="region of interest" description="Disordered" evidence="6">
    <location>
        <begin position="58"/>
        <end position="85"/>
    </location>
</feature>
<comment type="caution">
    <text evidence="8">The sequence shown here is derived from an EMBL/GenBank/DDBJ whole genome shotgun (WGS) entry which is preliminary data.</text>
</comment>
<dbReference type="SMART" id="SM00353">
    <property type="entry name" value="HLH"/>
    <property type="match status" value="1"/>
</dbReference>
<evidence type="ECO:0000256" key="1">
    <source>
        <dbReference type="ARBA" id="ARBA00004123"/>
    </source>
</evidence>
<dbReference type="GO" id="GO:0005634">
    <property type="term" value="C:nucleus"/>
    <property type="evidence" value="ECO:0007669"/>
    <property type="project" value="UniProtKB-SubCell"/>
</dbReference>
<evidence type="ECO:0000256" key="4">
    <source>
        <dbReference type="ARBA" id="ARBA00023242"/>
    </source>
</evidence>
<dbReference type="InterPro" id="IPR011598">
    <property type="entry name" value="bHLH_dom"/>
</dbReference>
<dbReference type="Gene3D" id="4.10.280.10">
    <property type="entry name" value="Helix-loop-helix DNA-binding domain"/>
    <property type="match status" value="1"/>
</dbReference>
<name>A0AAV0YHL6_VICFA</name>
<dbReference type="Proteomes" id="UP001157006">
    <property type="component" value="Unassembled WGS sequence"/>
</dbReference>
<evidence type="ECO:0000256" key="5">
    <source>
        <dbReference type="SAM" id="Coils"/>
    </source>
</evidence>
<dbReference type="PROSITE" id="PS50888">
    <property type="entry name" value="BHLH"/>
    <property type="match status" value="1"/>
</dbReference>
<protein>
    <recommendedName>
        <fullName evidence="7">BHLH domain-containing protein</fullName>
    </recommendedName>
</protein>